<comment type="caution">
    <text evidence="2">The sequence shown here is derived from an EMBL/GenBank/DDBJ whole genome shotgun (WGS) entry which is preliminary data.</text>
</comment>
<dbReference type="OrthoDB" id="5935280at2"/>
<dbReference type="Gene3D" id="3.90.226.10">
    <property type="entry name" value="2-enoyl-CoA Hydratase, Chain A, domain 1"/>
    <property type="match status" value="1"/>
</dbReference>
<feature type="transmembrane region" description="Helical" evidence="1">
    <location>
        <begin position="20"/>
        <end position="41"/>
    </location>
</feature>
<keyword evidence="1" id="KW-0472">Membrane</keyword>
<dbReference type="SUPFAM" id="SSF52096">
    <property type="entry name" value="ClpP/crotonase"/>
    <property type="match status" value="1"/>
</dbReference>
<dbReference type="InterPro" id="IPR029045">
    <property type="entry name" value="ClpP/crotonase-like_dom_sf"/>
</dbReference>
<feature type="transmembrane region" description="Helical" evidence="1">
    <location>
        <begin position="95"/>
        <end position="115"/>
    </location>
</feature>
<dbReference type="EMBL" id="PIPY01000005">
    <property type="protein sequence ID" value="RUO61795.1"/>
    <property type="molecule type" value="Genomic_DNA"/>
</dbReference>
<accession>A0A432YLS9</accession>
<keyword evidence="3" id="KW-1185">Reference proteome</keyword>
<evidence type="ECO:0000313" key="2">
    <source>
        <dbReference type="EMBL" id="RUO61795.1"/>
    </source>
</evidence>
<evidence type="ECO:0000313" key="3">
    <source>
        <dbReference type="Proteomes" id="UP000288259"/>
    </source>
</evidence>
<dbReference type="RefSeq" id="WP_126754255.1">
    <property type="nucleotide sequence ID" value="NZ_PIPY01000005.1"/>
</dbReference>
<dbReference type="AlphaFoldDB" id="A0A432YLS9"/>
<name>A0A432YLS9_9GAMM</name>
<keyword evidence="1" id="KW-0812">Transmembrane</keyword>
<evidence type="ECO:0000256" key="1">
    <source>
        <dbReference type="SAM" id="Phobius"/>
    </source>
</evidence>
<gene>
    <name evidence="2" type="ORF">CWI71_05390</name>
</gene>
<organism evidence="2 3">
    <name type="scientific">Pseudidiomarina insulisalsae</name>
    <dbReference type="NCBI Taxonomy" id="575789"/>
    <lineage>
        <taxon>Bacteria</taxon>
        <taxon>Pseudomonadati</taxon>
        <taxon>Pseudomonadota</taxon>
        <taxon>Gammaproteobacteria</taxon>
        <taxon>Alteromonadales</taxon>
        <taxon>Idiomarinaceae</taxon>
        <taxon>Pseudidiomarina</taxon>
    </lineage>
</organism>
<reference evidence="3" key="1">
    <citation type="journal article" date="2018" name="Front. Microbiol.">
        <title>Genome-Based Analysis Reveals the Taxonomy and Diversity of the Family Idiomarinaceae.</title>
        <authorList>
            <person name="Liu Y."/>
            <person name="Lai Q."/>
            <person name="Shao Z."/>
        </authorList>
    </citation>
    <scope>NUCLEOTIDE SEQUENCE [LARGE SCALE GENOMIC DNA]</scope>
    <source>
        <strain evidence="3">CVS-6</strain>
    </source>
</reference>
<protein>
    <submittedName>
        <fullName evidence="2">Uncharacterized protein</fullName>
    </submittedName>
</protein>
<dbReference type="Proteomes" id="UP000288259">
    <property type="component" value="Unassembled WGS sequence"/>
</dbReference>
<proteinExistence type="predicted"/>
<sequence length="274" mass="30602">MKNNYIARHWRGELPLGTAFWVNLILVNFVTTLIGRVMLSGGAFDGTPWQTRVTLIGLMTLATLVLVIWQVVGVWRSANARRKQGKRFWPAITKLVLIVNVIALITNLAIVSQVATELYHSAQTQNYTVEVSEDGTTLSIQGELGLSISDHVSALLQSHPNIDVLKLDSIGGDIDEALRIITILDTERTSTRPLTTYVSNLCASACTFVFMRGDRRIVGDNALLGFHQFQLYVQQPDDEQEIMRLQNKMAHYFLQQGADKSFTDVMYQAGADDM</sequence>
<keyword evidence="1" id="KW-1133">Transmembrane helix</keyword>
<feature type="transmembrane region" description="Helical" evidence="1">
    <location>
        <begin position="53"/>
        <end position="75"/>
    </location>
</feature>